<feature type="domain" description="DUF6538" evidence="1">
    <location>
        <begin position="2"/>
        <end position="36"/>
    </location>
</feature>
<proteinExistence type="predicted"/>
<reference evidence="3" key="1">
    <citation type="journal article" date="2019" name="Int. J. Syst. Evol. Microbiol.">
        <title>The Global Catalogue of Microorganisms (GCM) 10K type strain sequencing project: providing services to taxonomists for standard genome sequencing and annotation.</title>
        <authorList>
            <consortium name="The Broad Institute Genomics Platform"/>
            <consortium name="The Broad Institute Genome Sequencing Center for Infectious Disease"/>
            <person name="Wu L."/>
            <person name="Ma J."/>
        </authorList>
    </citation>
    <scope>NUCLEOTIDE SEQUENCE [LARGE SCALE GENOMIC DNA]</scope>
    <source>
        <strain evidence="3">CGMCC 1.15643</strain>
    </source>
</reference>
<dbReference type="Proteomes" id="UP001595976">
    <property type="component" value="Unassembled WGS sequence"/>
</dbReference>
<evidence type="ECO:0000313" key="2">
    <source>
        <dbReference type="EMBL" id="MFC5292505.1"/>
    </source>
</evidence>
<dbReference type="Pfam" id="PF20172">
    <property type="entry name" value="DUF6538"/>
    <property type="match status" value="1"/>
</dbReference>
<evidence type="ECO:0000259" key="1">
    <source>
        <dbReference type="Pfam" id="PF20172"/>
    </source>
</evidence>
<protein>
    <submittedName>
        <fullName evidence="2">DUF6538 domain-containing protein</fullName>
    </submittedName>
</protein>
<comment type="caution">
    <text evidence="2">The sequence shown here is derived from an EMBL/GenBank/DDBJ whole genome shotgun (WGS) entry which is preliminary data.</text>
</comment>
<dbReference type="EMBL" id="JBHSLI010000002">
    <property type="protein sequence ID" value="MFC5292505.1"/>
    <property type="molecule type" value="Genomic_DNA"/>
</dbReference>
<accession>A0ABW0F3T1</accession>
<dbReference type="InterPro" id="IPR046668">
    <property type="entry name" value="DUF6538"/>
</dbReference>
<keyword evidence="3" id="KW-1185">Reference proteome</keyword>
<dbReference type="RefSeq" id="WP_375796989.1">
    <property type="nucleotide sequence ID" value="NZ_JAOAOS010000002.1"/>
</dbReference>
<gene>
    <name evidence="2" type="ORF">ACFPK2_05810</name>
</gene>
<name>A0ABW0F3T1_9HYPH</name>
<sequence length="58" mass="6716">MYLFRRGSHWWIRKAVPVDLVEILGIAQVRRSLRRRSGRTSLPRPGTMSSAIAVVRVR</sequence>
<evidence type="ECO:0000313" key="3">
    <source>
        <dbReference type="Proteomes" id="UP001595976"/>
    </source>
</evidence>
<organism evidence="2 3">
    <name type="scientific">Bosea minatitlanensis</name>
    <dbReference type="NCBI Taxonomy" id="128782"/>
    <lineage>
        <taxon>Bacteria</taxon>
        <taxon>Pseudomonadati</taxon>
        <taxon>Pseudomonadota</taxon>
        <taxon>Alphaproteobacteria</taxon>
        <taxon>Hyphomicrobiales</taxon>
        <taxon>Boseaceae</taxon>
        <taxon>Bosea</taxon>
    </lineage>
</organism>